<accession>A0A8X8ZDA8</accession>
<keyword evidence="3" id="KW-1185">Reference proteome</keyword>
<proteinExistence type="predicted"/>
<reference evidence="2" key="1">
    <citation type="submission" date="2018-01" db="EMBL/GenBank/DDBJ databases">
        <authorList>
            <person name="Mao J.F."/>
        </authorList>
    </citation>
    <scope>NUCLEOTIDE SEQUENCE</scope>
    <source>
        <strain evidence="2">Huo1</strain>
        <tissue evidence="2">Leaf</tissue>
    </source>
</reference>
<dbReference type="PROSITE" id="PS50280">
    <property type="entry name" value="SET"/>
    <property type="match status" value="1"/>
</dbReference>
<dbReference type="GO" id="GO:0031507">
    <property type="term" value="P:heterochromatin formation"/>
    <property type="evidence" value="ECO:0007669"/>
    <property type="project" value="TreeGrafter"/>
</dbReference>
<dbReference type="Gene3D" id="2.170.270.10">
    <property type="entry name" value="SET domain"/>
    <property type="match status" value="1"/>
</dbReference>
<dbReference type="AlphaFoldDB" id="A0A8X8ZDA8"/>
<dbReference type="GO" id="GO:0003682">
    <property type="term" value="F:chromatin binding"/>
    <property type="evidence" value="ECO:0007669"/>
    <property type="project" value="TreeGrafter"/>
</dbReference>
<dbReference type="Pfam" id="PF00856">
    <property type="entry name" value="SET"/>
    <property type="match status" value="1"/>
</dbReference>
<dbReference type="PANTHER" id="PTHR45747">
    <property type="entry name" value="HISTONE-LYSINE N-METHYLTRANSFERASE E(Z)"/>
    <property type="match status" value="1"/>
</dbReference>
<evidence type="ECO:0000313" key="3">
    <source>
        <dbReference type="Proteomes" id="UP000298416"/>
    </source>
</evidence>
<comment type="caution">
    <text evidence="2">The sequence shown here is derived from an EMBL/GenBank/DDBJ whole genome shotgun (WGS) entry which is preliminary data.</text>
</comment>
<dbReference type="Proteomes" id="UP000298416">
    <property type="component" value="Unassembled WGS sequence"/>
</dbReference>
<sequence length="241" mass="27346">MGFISHRWCLTAVYIVVPKLQPIIMKTKLANLLQKWTVSPVEMNVIFSHANLQEIQSKLHINGAIGTLWRNTYTSRDYKYLEEIVMIHQEPDMAAKSRISRKRGRVRTVSPCGEGKDIPYKQYSPCMCQPTCGKQCPCLQNGTCCEKYCGYLKFHLSAQKATKIASEGAIVLKVNVKANNAPALQLNYVIDVYRKGDKLKFTNHSSNPNCYARVMLVAGDHRVGIYANEQIQAGEEIFYDY</sequence>
<dbReference type="PANTHER" id="PTHR45747:SF14">
    <property type="entry name" value="HISTONE-LYSINE N-METHYLTRANSFERASE EZA1"/>
    <property type="match status" value="1"/>
</dbReference>
<name>A0A8X8ZDA8_SALSN</name>
<dbReference type="GO" id="GO:0046976">
    <property type="term" value="F:histone H3K27 methyltransferase activity"/>
    <property type="evidence" value="ECO:0007669"/>
    <property type="project" value="TreeGrafter"/>
</dbReference>
<dbReference type="EMBL" id="PNBA02000015">
    <property type="protein sequence ID" value="KAG6399824.1"/>
    <property type="molecule type" value="Genomic_DNA"/>
</dbReference>
<reference evidence="2" key="2">
    <citation type="submission" date="2020-08" db="EMBL/GenBank/DDBJ databases">
        <title>Plant Genome Project.</title>
        <authorList>
            <person name="Zhang R.-G."/>
        </authorList>
    </citation>
    <scope>NUCLEOTIDE SEQUENCE</scope>
    <source>
        <strain evidence="2">Huo1</strain>
        <tissue evidence="2">Leaf</tissue>
    </source>
</reference>
<organism evidence="2">
    <name type="scientific">Salvia splendens</name>
    <name type="common">Scarlet sage</name>
    <dbReference type="NCBI Taxonomy" id="180675"/>
    <lineage>
        <taxon>Eukaryota</taxon>
        <taxon>Viridiplantae</taxon>
        <taxon>Streptophyta</taxon>
        <taxon>Embryophyta</taxon>
        <taxon>Tracheophyta</taxon>
        <taxon>Spermatophyta</taxon>
        <taxon>Magnoliopsida</taxon>
        <taxon>eudicotyledons</taxon>
        <taxon>Gunneridae</taxon>
        <taxon>Pentapetalae</taxon>
        <taxon>asterids</taxon>
        <taxon>lamiids</taxon>
        <taxon>Lamiales</taxon>
        <taxon>Lamiaceae</taxon>
        <taxon>Nepetoideae</taxon>
        <taxon>Mentheae</taxon>
        <taxon>Salviinae</taxon>
        <taxon>Salvia</taxon>
        <taxon>Salvia subgen. Calosphace</taxon>
        <taxon>core Calosphace</taxon>
    </lineage>
</organism>
<dbReference type="SUPFAM" id="SSF82199">
    <property type="entry name" value="SET domain"/>
    <property type="match status" value="1"/>
</dbReference>
<gene>
    <name evidence="2" type="ORF">SASPL_141309</name>
</gene>
<dbReference type="InterPro" id="IPR046341">
    <property type="entry name" value="SET_dom_sf"/>
</dbReference>
<dbReference type="InterPro" id="IPR001214">
    <property type="entry name" value="SET_dom"/>
</dbReference>
<dbReference type="GO" id="GO:0005634">
    <property type="term" value="C:nucleus"/>
    <property type="evidence" value="ECO:0007669"/>
    <property type="project" value="TreeGrafter"/>
</dbReference>
<dbReference type="InterPro" id="IPR045318">
    <property type="entry name" value="EZH1/2-like"/>
</dbReference>
<protein>
    <recommendedName>
        <fullName evidence="1">SET domain-containing protein</fullName>
    </recommendedName>
</protein>
<evidence type="ECO:0000259" key="1">
    <source>
        <dbReference type="PROSITE" id="PS50280"/>
    </source>
</evidence>
<feature type="domain" description="SET" evidence="1">
    <location>
        <begin position="137"/>
        <end position="241"/>
    </location>
</feature>
<dbReference type="SMART" id="SM00317">
    <property type="entry name" value="SET"/>
    <property type="match status" value="1"/>
</dbReference>
<evidence type="ECO:0000313" key="2">
    <source>
        <dbReference type="EMBL" id="KAG6399824.1"/>
    </source>
</evidence>